<dbReference type="Gene3D" id="2.40.50.230">
    <property type="entry name" value="Gp5 N-terminal domain"/>
    <property type="match status" value="1"/>
</dbReference>
<dbReference type="Pfam" id="PF04717">
    <property type="entry name" value="Phage_base_V"/>
    <property type="match status" value="1"/>
</dbReference>
<feature type="domain" description="Gp5/Type VI secretion system Vgr protein OB-fold" evidence="1">
    <location>
        <begin position="272"/>
        <end position="337"/>
    </location>
</feature>
<proteinExistence type="predicted"/>
<dbReference type="InterPro" id="IPR037026">
    <property type="entry name" value="Vgr_OB-fold_dom_sf"/>
</dbReference>
<dbReference type="Gene3D" id="4.10.220.110">
    <property type="match status" value="1"/>
</dbReference>
<reference evidence="2 3" key="1">
    <citation type="submission" date="2019-09" db="EMBL/GenBank/DDBJ databases">
        <authorList>
            <person name="Chandra G."/>
            <person name="Truman W A."/>
        </authorList>
    </citation>
    <scope>NUCLEOTIDE SEQUENCE [LARGE SCALE GENOMIC DNA]</scope>
    <source>
        <strain evidence="2">PS691</strain>
    </source>
</reference>
<dbReference type="Gene3D" id="2.30.110.50">
    <property type="match status" value="1"/>
</dbReference>
<sequence length="492" mass="53500">MYRSAYLHFINGQGGIHGQIHGLGQDNHYAPQRFCRVRLGPKLACLAQRYSQRIFTRLTVPEIISRVLHEHGIREGGYCLELTGDYRARDYCTQHRESDLQFLQRLCAQESIHYHFEHQRCGHCVVFADTQRSSSRSDSCVYLAEGQSPGIRQFSVSAQLRADEFADRAECVAEGQSDLAGLRSGSLMRLSGHPFTDWNRLWLLTSIQHQGYQAPASGPSETFAGERPSVCQYRNHFRATSREASFVAARSLPEPRMSGIQRAWVVDPAPALEAPQGMIPLQFDWLYQGQGSNQSPCWVPVSNELAGEAIEKVKAGMQVLVSFAQGDPDRPLIIGCLPQSGGGVQTASTDKTSPVAAEPCAGLALLQAHLDPEKFVGAGQSIQLSGEIELRFDAGSEMLFKVGNSAITLGATGLRLSSAQIILEARPPSSVSVPITDPPPTLSDPEGLLALVQASHPLVLLCLLPEGGSFSHCKQSVCTCRLLARPGKSGGV</sequence>
<evidence type="ECO:0000313" key="3">
    <source>
        <dbReference type="Proteomes" id="UP000337909"/>
    </source>
</evidence>
<gene>
    <name evidence="2" type="ORF">PS691_04261</name>
</gene>
<organism evidence="2 3">
    <name type="scientific">Pseudomonas fluorescens</name>
    <dbReference type="NCBI Taxonomy" id="294"/>
    <lineage>
        <taxon>Bacteria</taxon>
        <taxon>Pseudomonadati</taxon>
        <taxon>Pseudomonadota</taxon>
        <taxon>Gammaproteobacteria</taxon>
        <taxon>Pseudomonadales</taxon>
        <taxon>Pseudomonadaceae</taxon>
        <taxon>Pseudomonas</taxon>
    </lineage>
</organism>
<name>A0A5E7E5Q2_PSEFL</name>
<accession>A0A5E7E5Q2</accession>
<evidence type="ECO:0000259" key="1">
    <source>
        <dbReference type="Pfam" id="PF04717"/>
    </source>
</evidence>
<dbReference type="SUPFAM" id="SSF69279">
    <property type="entry name" value="Phage tail proteins"/>
    <property type="match status" value="2"/>
</dbReference>
<evidence type="ECO:0000313" key="2">
    <source>
        <dbReference type="EMBL" id="VVO21996.1"/>
    </source>
</evidence>
<dbReference type="AlphaFoldDB" id="A0A5E7E5Q2"/>
<dbReference type="Pfam" id="PF05954">
    <property type="entry name" value="Phage_GPD"/>
    <property type="match status" value="1"/>
</dbReference>
<dbReference type="SUPFAM" id="SSF69255">
    <property type="entry name" value="gp5 N-terminal domain-like"/>
    <property type="match status" value="1"/>
</dbReference>
<dbReference type="InterPro" id="IPR006531">
    <property type="entry name" value="Gp5/Vgr_OB"/>
</dbReference>
<dbReference type="OrthoDB" id="9762420at2"/>
<dbReference type="Proteomes" id="UP000337909">
    <property type="component" value="Unassembled WGS sequence"/>
</dbReference>
<dbReference type="Gene3D" id="3.55.50.10">
    <property type="entry name" value="Baseplate protein-like domains"/>
    <property type="match status" value="1"/>
</dbReference>
<protein>
    <recommendedName>
        <fullName evidence="1">Gp5/Type VI secretion system Vgr protein OB-fold domain-containing protein</fullName>
    </recommendedName>
</protein>
<dbReference type="RefSeq" id="WP_150644109.1">
    <property type="nucleotide sequence ID" value="NZ_CABVHQ010000050.1"/>
</dbReference>
<dbReference type="EMBL" id="CABVHQ010000050">
    <property type="protein sequence ID" value="VVO21996.1"/>
    <property type="molecule type" value="Genomic_DNA"/>
</dbReference>